<protein>
    <submittedName>
        <fullName evidence="5">Diguanylate cyclase (GGDEF)-like protein</fullName>
    </submittedName>
</protein>
<accession>A0AAW8LKM3</accession>
<sequence>MTMLKVLQCLTIDHDYRYTVAAVFVCMLGSFVSMRLFSKARLATGVQKVNWLFLAGVNGGAAIWTTHFVAMLGYVAAGDVGYDPYLTGLSLLIAITTTTAGFGISAYGGRSVLVEAGGMILGLGIAAMHYTGMAAYNVQGMIFWDQAYVIASLVLGAVFGAIAVNRIARPLNRFCQYSAVAFLILAIASMHYTGMASMSFAFDPRIIIPENLLPPAIMGGGAIAVTLLLLALGLSTYVIDAQSTQQAVARYRHLSLHDPLTGIPNRAAFIEHLNRRTRHVSLGAHTALLSIDLDRFKEINDVHGHAAGDAVLRAIADRASSVLKAGEFLARMGGDEFVAMTHSYYTRADGAEFAQRLIEQISKPVEWNGQTFSVGASVGISVRNTGSIDADTLMAQADVAMYRAKSGTSDTICFYDKSMDEAARERNVLAVAMRSGLANNEFELYYQQQNDTKSGSIVGFEALLRWNHPERGMVSPTEFIPIAEQTGFIVELGEWVLREACVQAAQWKKSLAIAVNVAPQQLADNDFPDKVEKIIAETGLAPERLELEITEGSIIADHRHALLTIRKLKSLGVKIAMDDYGTGYSSLSTLQSFPFDKIKIDRAFIDGLSTNVQSEAIVRSTLILAHSLNIPVLAEGVETKAHIEFLRREGCLQVQGFFFGKPGPLTSIANLVDDTFLSTEDETEASAGRRYFKAVR</sequence>
<feature type="domain" description="EAL" evidence="2">
    <location>
        <begin position="426"/>
        <end position="676"/>
    </location>
</feature>
<dbReference type="Pfam" id="PF03707">
    <property type="entry name" value="MHYT"/>
    <property type="match status" value="3"/>
</dbReference>
<dbReference type="NCBIfam" id="TIGR00254">
    <property type="entry name" value="GGDEF"/>
    <property type="match status" value="1"/>
</dbReference>
<dbReference type="GO" id="GO:0016020">
    <property type="term" value="C:membrane"/>
    <property type="evidence" value="ECO:0007669"/>
    <property type="project" value="UniProtKB-UniRule"/>
</dbReference>
<dbReference type="SUPFAM" id="SSF55073">
    <property type="entry name" value="Nucleotide cyclase"/>
    <property type="match status" value="1"/>
</dbReference>
<gene>
    <name evidence="5" type="ORF">J2W61_000330</name>
</gene>
<dbReference type="Gene3D" id="3.30.70.270">
    <property type="match status" value="1"/>
</dbReference>
<feature type="transmembrane region" description="Helical" evidence="1">
    <location>
        <begin position="212"/>
        <end position="234"/>
    </location>
</feature>
<dbReference type="Proteomes" id="UP001265315">
    <property type="component" value="Unassembled WGS sequence"/>
</dbReference>
<dbReference type="AlphaFoldDB" id="A0AAW8LKM3"/>
<evidence type="ECO:0000256" key="1">
    <source>
        <dbReference type="PROSITE-ProRule" id="PRU00244"/>
    </source>
</evidence>
<keyword evidence="1" id="KW-1133">Transmembrane helix</keyword>
<organism evidence="5 6">
    <name type="scientific">Agrobacterium tumefaciens</name>
    <dbReference type="NCBI Taxonomy" id="358"/>
    <lineage>
        <taxon>Bacteria</taxon>
        <taxon>Pseudomonadati</taxon>
        <taxon>Pseudomonadota</taxon>
        <taxon>Alphaproteobacteria</taxon>
        <taxon>Hyphomicrobiales</taxon>
        <taxon>Rhizobiaceae</taxon>
        <taxon>Rhizobium/Agrobacterium group</taxon>
        <taxon>Agrobacterium</taxon>
        <taxon>Agrobacterium tumefaciens complex</taxon>
    </lineage>
</organism>
<feature type="transmembrane region" description="Helical" evidence="1">
    <location>
        <begin position="116"/>
        <end position="136"/>
    </location>
</feature>
<dbReference type="CDD" id="cd01949">
    <property type="entry name" value="GGDEF"/>
    <property type="match status" value="1"/>
</dbReference>
<dbReference type="SMART" id="SM00267">
    <property type="entry name" value="GGDEF"/>
    <property type="match status" value="1"/>
</dbReference>
<name>A0AAW8LKM3_AGRTU</name>
<feature type="domain" description="GGDEF" evidence="3">
    <location>
        <begin position="284"/>
        <end position="417"/>
    </location>
</feature>
<dbReference type="InterPro" id="IPR005330">
    <property type="entry name" value="MHYT_dom"/>
</dbReference>
<evidence type="ECO:0000259" key="4">
    <source>
        <dbReference type="PROSITE" id="PS50924"/>
    </source>
</evidence>
<feature type="transmembrane region" description="Helical" evidence="1">
    <location>
        <begin position="148"/>
        <end position="167"/>
    </location>
</feature>
<keyword evidence="1" id="KW-0812">Transmembrane</keyword>
<evidence type="ECO:0000259" key="2">
    <source>
        <dbReference type="PROSITE" id="PS50883"/>
    </source>
</evidence>
<feature type="transmembrane region" description="Helical" evidence="1">
    <location>
        <begin position="89"/>
        <end position="109"/>
    </location>
</feature>
<keyword evidence="1" id="KW-0472">Membrane</keyword>
<dbReference type="EMBL" id="JAVDSW010000001">
    <property type="protein sequence ID" value="MDR6700502.1"/>
    <property type="molecule type" value="Genomic_DNA"/>
</dbReference>
<dbReference type="InterPro" id="IPR000160">
    <property type="entry name" value="GGDEF_dom"/>
</dbReference>
<dbReference type="PANTHER" id="PTHR44757:SF2">
    <property type="entry name" value="BIOFILM ARCHITECTURE MAINTENANCE PROTEIN MBAA"/>
    <property type="match status" value="1"/>
</dbReference>
<proteinExistence type="predicted"/>
<dbReference type="Pfam" id="PF00563">
    <property type="entry name" value="EAL"/>
    <property type="match status" value="1"/>
</dbReference>
<dbReference type="InterPro" id="IPR035919">
    <property type="entry name" value="EAL_sf"/>
</dbReference>
<dbReference type="SMART" id="SM00052">
    <property type="entry name" value="EAL"/>
    <property type="match status" value="1"/>
</dbReference>
<feature type="transmembrane region" description="Helical" evidence="1">
    <location>
        <begin position="16"/>
        <end position="37"/>
    </location>
</feature>
<dbReference type="Gene3D" id="3.20.20.450">
    <property type="entry name" value="EAL domain"/>
    <property type="match status" value="1"/>
</dbReference>
<dbReference type="InterPro" id="IPR029787">
    <property type="entry name" value="Nucleotide_cyclase"/>
</dbReference>
<dbReference type="PROSITE" id="PS50924">
    <property type="entry name" value="MHYT"/>
    <property type="match status" value="1"/>
</dbReference>
<dbReference type="PANTHER" id="PTHR44757">
    <property type="entry name" value="DIGUANYLATE CYCLASE DGCP"/>
    <property type="match status" value="1"/>
</dbReference>
<evidence type="ECO:0000259" key="3">
    <source>
        <dbReference type="PROSITE" id="PS50887"/>
    </source>
</evidence>
<dbReference type="PROSITE" id="PS50883">
    <property type="entry name" value="EAL"/>
    <property type="match status" value="1"/>
</dbReference>
<feature type="domain" description="MHYT" evidence="4">
    <location>
        <begin position="14"/>
        <end position="201"/>
    </location>
</feature>
<dbReference type="PROSITE" id="PS50887">
    <property type="entry name" value="GGDEF"/>
    <property type="match status" value="1"/>
</dbReference>
<feature type="transmembrane region" description="Helical" evidence="1">
    <location>
        <begin position="174"/>
        <end position="192"/>
    </location>
</feature>
<evidence type="ECO:0000313" key="5">
    <source>
        <dbReference type="EMBL" id="MDR6700502.1"/>
    </source>
</evidence>
<dbReference type="InterPro" id="IPR052155">
    <property type="entry name" value="Biofilm_reg_signaling"/>
</dbReference>
<dbReference type="InterPro" id="IPR043128">
    <property type="entry name" value="Rev_trsase/Diguanyl_cyclase"/>
</dbReference>
<comment type="caution">
    <text evidence="5">The sequence shown here is derived from an EMBL/GenBank/DDBJ whole genome shotgun (WGS) entry which is preliminary data.</text>
</comment>
<evidence type="ECO:0000313" key="6">
    <source>
        <dbReference type="Proteomes" id="UP001265315"/>
    </source>
</evidence>
<feature type="transmembrane region" description="Helical" evidence="1">
    <location>
        <begin position="49"/>
        <end position="77"/>
    </location>
</feature>
<dbReference type="SUPFAM" id="SSF141868">
    <property type="entry name" value="EAL domain-like"/>
    <property type="match status" value="1"/>
</dbReference>
<dbReference type="CDD" id="cd01948">
    <property type="entry name" value="EAL"/>
    <property type="match status" value="1"/>
</dbReference>
<dbReference type="Pfam" id="PF00990">
    <property type="entry name" value="GGDEF"/>
    <property type="match status" value="1"/>
</dbReference>
<dbReference type="InterPro" id="IPR001633">
    <property type="entry name" value="EAL_dom"/>
</dbReference>
<reference evidence="5" key="1">
    <citation type="submission" date="2023-07" db="EMBL/GenBank/DDBJ databases">
        <title>Sorghum-associated microbial communities from plants grown in Nebraska, USA.</title>
        <authorList>
            <person name="Schachtman D."/>
        </authorList>
    </citation>
    <scope>NUCLEOTIDE SEQUENCE</scope>
    <source>
        <strain evidence="5">1457</strain>
    </source>
</reference>